<evidence type="ECO:0000256" key="2">
    <source>
        <dbReference type="ARBA" id="ARBA00022737"/>
    </source>
</evidence>
<dbReference type="Proteomes" id="UP000014500">
    <property type="component" value="Unassembled WGS sequence"/>
</dbReference>
<feature type="region of interest" description="Disordered" evidence="4">
    <location>
        <begin position="461"/>
        <end position="491"/>
    </location>
</feature>
<evidence type="ECO:0000313" key="6">
    <source>
        <dbReference type="EnsemblMetazoa" id="SMAR008274-PA"/>
    </source>
</evidence>
<feature type="signal peptide" evidence="5">
    <location>
        <begin position="1"/>
        <end position="19"/>
    </location>
</feature>
<dbReference type="Gene3D" id="2.130.10.10">
    <property type="entry name" value="YVTN repeat-like/Quinoprotein amine dehydrogenase"/>
    <property type="match status" value="2"/>
</dbReference>
<dbReference type="STRING" id="126957.T1J3V2"/>
<feature type="compositionally biased region" description="Basic and acidic residues" evidence="4">
    <location>
        <begin position="57"/>
        <end position="74"/>
    </location>
</feature>
<dbReference type="SMART" id="SM00320">
    <property type="entry name" value="WD40"/>
    <property type="match status" value="7"/>
</dbReference>
<dbReference type="eggNOG" id="KOG1310">
    <property type="taxonomic scope" value="Eukaryota"/>
</dbReference>
<dbReference type="InterPro" id="IPR015943">
    <property type="entry name" value="WD40/YVTN_repeat-like_dom_sf"/>
</dbReference>
<keyword evidence="7" id="KW-1185">Reference proteome</keyword>
<dbReference type="GO" id="GO:0045944">
    <property type="term" value="P:positive regulation of transcription by RNA polymerase II"/>
    <property type="evidence" value="ECO:0007669"/>
    <property type="project" value="TreeGrafter"/>
</dbReference>
<evidence type="ECO:0000256" key="4">
    <source>
        <dbReference type="SAM" id="MobiDB-lite"/>
    </source>
</evidence>
<feature type="region of interest" description="Disordered" evidence="4">
    <location>
        <begin position="417"/>
        <end position="445"/>
    </location>
</feature>
<dbReference type="AlphaFoldDB" id="T1J3V2"/>
<dbReference type="OMA" id="MEQLYLF"/>
<evidence type="ECO:0000256" key="1">
    <source>
        <dbReference type="ARBA" id="ARBA00022574"/>
    </source>
</evidence>
<evidence type="ECO:0000313" key="7">
    <source>
        <dbReference type="Proteomes" id="UP000014500"/>
    </source>
</evidence>
<name>T1J3V2_STRMM</name>
<dbReference type="SUPFAM" id="SSF50978">
    <property type="entry name" value="WD40 repeat-like"/>
    <property type="match status" value="1"/>
</dbReference>
<evidence type="ECO:0000256" key="5">
    <source>
        <dbReference type="SAM" id="SignalP"/>
    </source>
</evidence>
<feature type="region of interest" description="Disordered" evidence="4">
    <location>
        <begin position="45"/>
        <end position="102"/>
    </location>
</feature>
<feature type="chain" id="PRO_5004579862" evidence="5">
    <location>
        <begin position="20"/>
        <end position="794"/>
    </location>
</feature>
<dbReference type="EnsemblMetazoa" id="SMAR008274-RA">
    <property type="protein sequence ID" value="SMAR008274-PA"/>
    <property type="gene ID" value="SMAR008274"/>
</dbReference>
<dbReference type="Pfam" id="PF00400">
    <property type="entry name" value="WD40"/>
    <property type="match status" value="3"/>
</dbReference>
<organism evidence="6 7">
    <name type="scientific">Strigamia maritima</name>
    <name type="common">European centipede</name>
    <name type="synonym">Geophilus maritimus</name>
    <dbReference type="NCBI Taxonomy" id="126957"/>
    <lineage>
        <taxon>Eukaryota</taxon>
        <taxon>Metazoa</taxon>
        <taxon>Ecdysozoa</taxon>
        <taxon>Arthropoda</taxon>
        <taxon>Myriapoda</taxon>
        <taxon>Chilopoda</taxon>
        <taxon>Pleurostigmophora</taxon>
        <taxon>Geophilomorpha</taxon>
        <taxon>Linotaeniidae</taxon>
        <taxon>Strigamia</taxon>
    </lineage>
</organism>
<dbReference type="GO" id="GO:0080008">
    <property type="term" value="C:Cul4-RING E3 ubiquitin ligase complex"/>
    <property type="evidence" value="ECO:0007669"/>
    <property type="project" value="TreeGrafter"/>
</dbReference>
<accession>T1J3V2</accession>
<protein>
    <submittedName>
        <fullName evidence="6">Uncharacterized protein</fullName>
    </submittedName>
</protein>
<dbReference type="InterPro" id="IPR001680">
    <property type="entry name" value="WD40_rpt"/>
</dbReference>
<proteinExistence type="predicted"/>
<dbReference type="InterPro" id="IPR045151">
    <property type="entry name" value="DCAF8"/>
</dbReference>
<reference evidence="7" key="1">
    <citation type="submission" date="2011-05" db="EMBL/GenBank/DDBJ databases">
        <authorList>
            <person name="Richards S.R."/>
            <person name="Qu J."/>
            <person name="Jiang H."/>
            <person name="Jhangiani S.N."/>
            <person name="Agravi P."/>
            <person name="Goodspeed R."/>
            <person name="Gross S."/>
            <person name="Mandapat C."/>
            <person name="Jackson L."/>
            <person name="Mathew T."/>
            <person name="Pu L."/>
            <person name="Thornton R."/>
            <person name="Saada N."/>
            <person name="Wilczek-Boney K.B."/>
            <person name="Lee S."/>
            <person name="Kovar C."/>
            <person name="Wu Y."/>
            <person name="Scherer S.E."/>
            <person name="Worley K.C."/>
            <person name="Muzny D.M."/>
            <person name="Gibbs R."/>
        </authorList>
    </citation>
    <scope>NUCLEOTIDE SEQUENCE</scope>
    <source>
        <strain evidence="7">Brora</strain>
    </source>
</reference>
<feature type="compositionally biased region" description="Polar residues" evidence="4">
    <location>
        <begin position="79"/>
        <end position="88"/>
    </location>
</feature>
<reference evidence="6" key="2">
    <citation type="submission" date="2015-02" db="UniProtKB">
        <authorList>
            <consortium name="EnsemblMetazoa"/>
        </authorList>
    </citation>
    <scope>IDENTIFICATION</scope>
</reference>
<evidence type="ECO:0000256" key="3">
    <source>
        <dbReference type="PROSITE-ProRule" id="PRU00221"/>
    </source>
</evidence>
<dbReference type="PANTHER" id="PTHR15574:SF39">
    <property type="entry name" value="DDB1- AND CUL4-ASSOCIATED FACTOR 6"/>
    <property type="match status" value="1"/>
</dbReference>
<dbReference type="InterPro" id="IPR036322">
    <property type="entry name" value="WD40_repeat_dom_sf"/>
</dbReference>
<dbReference type="HOGENOM" id="CLU_012381_0_1_1"/>
<keyword evidence="1 3" id="KW-0853">WD repeat</keyword>
<feature type="repeat" description="WD" evidence="3">
    <location>
        <begin position="150"/>
        <end position="191"/>
    </location>
</feature>
<keyword evidence="2" id="KW-0677">Repeat</keyword>
<dbReference type="PhylomeDB" id="T1J3V2"/>
<keyword evidence="5" id="KW-0732">Signal</keyword>
<dbReference type="EMBL" id="JH431832">
    <property type="status" value="NOT_ANNOTATED_CDS"/>
    <property type="molecule type" value="Genomic_DNA"/>
</dbReference>
<feature type="compositionally biased region" description="Polar residues" evidence="4">
    <location>
        <begin position="472"/>
        <end position="488"/>
    </location>
</feature>
<dbReference type="eggNOG" id="KOG1334">
    <property type="taxonomic scope" value="Eukaryota"/>
</dbReference>
<dbReference type="GO" id="GO:0005737">
    <property type="term" value="C:cytoplasm"/>
    <property type="evidence" value="ECO:0007669"/>
    <property type="project" value="TreeGrafter"/>
</dbReference>
<sequence>MTTLQLHHLLLIFGTFAFAIPTAKEYGVRCYFTYTLDGKEEHCQEYGPEGKNTAKHLSHEHDQIQEQDAPHEETVDGPIQNSDQTQHMNEPHVPDEPEGVGEEEPDYFHDYDHAQQEFRPQLPIQQHHPMMVAQGNSKSVVQRLKLSHKLPVHNGCVNSISWSENGEFLLSGSDDQRLCITNAHTSKLQKVILTRHRTNIFSAKFLPHSDNQKVVSCSGDGIIIYTHLQKPEENGINLFNCHFGTAYKIITIPNDPNTFLSCGEDGTVRWYDLRTKLTCDKDNCRDDILVDCHRAITAVAVNPFTPHELAVGCADSFVHIYDRRKLGTQATGNCFGTSESALMKFTVPTFQNKSHRITSLTYSPNAEEMLVSYSSEYLYLFGLKSGIKCTSDRITDESVPNAVSSIESQNLPPVKRWRLRGDWSDTGPNARPEGEVAGGQQRPPSVQSILIRRMSDVLTRILNEPSSRRRNNVTNTSKSSGDSVSHQEVQLPAEEELVEDISGQDPVIVVTPVVVATNTVQNVVLAQIGDEPSQTLMETFSNVPVVPEREENAPPGQEILNESFNSLEKQLSDRRDELLKKNQAEPLVNLHYNAQGFNSGLISVVEGPSTSASAAATPGEEEGLADDYEDVLVKGEFEFDAANDAAQLLHIPTVQQKYSGHRNARTMIKEANFWGNHYVISGSDCGHIFFWNRHSAEVEMILEADNHVVNCVQPHPFDPILASSGIDYDVKIWAPIEEEPSYNEIYAHEIMRRNYIMLEETRDTITVPASFMIRMLASLSTRRASSRLRQRPDR</sequence>
<dbReference type="PANTHER" id="PTHR15574">
    <property type="entry name" value="WD REPEAT DOMAIN-CONTAINING FAMILY"/>
    <property type="match status" value="1"/>
</dbReference>
<dbReference type="PROSITE" id="PS50082">
    <property type="entry name" value="WD_REPEATS_2"/>
    <property type="match status" value="1"/>
</dbReference>